<proteinExistence type="predicted"/>
<dbReference type="GO" id="GO:0005119">
    <property type="term" value="F:smoothened binding"/>
    <property type="evidence" value="ECO:0007669"/>
    <property type="project" value="TreeGrafter"/>
</dbReference>
<evidence type="ECO:0000259" key="2">
    <source>
        <dbReference type="Pfam" id="PF23304"/>
    </source>
</evidence>
<dbReference type="EMBL" id="LR899010">
    <property type="protein sequence ID" value="CAD7083572.1"/>
    <property type="molecule type" value="Genomic_DNA"/>
</dbReference>
<dbReference type="Pfam" id="PF14779">
    <property type="entry name" value="BBS1"/>
    <property type="match status" value="1"/>
</dbReference>
<evidence type="ECO:0000313" key="4">
    <source>
        <dbReference type="Proteomes" id="UP000594454"/>
    </source>
</evidence>
<dbReference type="GO" id="GO:0034464">
    <property type="term" value="C:BBSome"/>
    <property type="evidence" value="ECO:0007669"/>
    <property type="project" value="InterPro"/>
</dbReference>
<dbReference type="SUPFAM" id="SSF50978">
    <property type="entry name" value="WD40 repeat-like"/>
    <property type="match status" value="1"/>
</dbReference>
<dbReference type="GO" id="GO:0061512">
    <property type="term" value="P:protein localization to cilium"/>
    <property type="evidence" value="ECO:0007669"/>
    <property type="project" value="TreeGrafter"/>
</dbReference>
<feature type="domain" description="Bardet-Biedl syndrome 1 protein GAE" evidence="2">
    <location>
        <begin position="307"/>
        <end position="374"/>
    </location>
</feature>
<keyword evidence="4" id="KW-1185">Reference proteome</keyword>
<evidence type="ECO:0000313" key="3">
    <source>
        <dbReference type="EMBL" id="CAD7083572.1"/>
    </source>
</evidence>
<dbReference type="InterPro" id="IPR056419">
    <property type="entry name" value="GAE_BBS1"/>
</dbReference>
<accession>A0A7R8UP85</accession>
<feature type="non-terminal residue" evidence="3">
    <location>
        <position position="1"/>
    </location>
</feature>
<dbReference type="InterPro" id="IPR028784">
    <property type="entry name" value="BBS1"/>
</dbReference>
<dbReference type="GO" id="GO:1905515">
    <property type="term" value="P:non-motile cilium assembly"/>
    <property type="evidence" value="ECO:0007669"/>
    <property type="project" value="InterPro"/>
</dbReference>
<dbReference type="OrthoDB" id="10259809at2759"/>
<evidence type="ECO:0000259" key="1">
    <source>
        <dbReference type="Pfam" id="PF14779"/>
    </source>
</evidence>
<dbReference type="InterPro" id="IPR036322">
    <property type="entry name" value="WD40_repeat_dom_sf"/>
</dbReference>
<feature type="domain" description="Bardet-Biedl syndrome 1 N-terminal" evidence="1">
    <location>
        <begin position="1"/>
        <end position="96"/>
    </location>
</feature>
<dbReference type="InParanoid" id="A0A7R8UP85"/>
<organism evidence="3 4">
    <name type="scientific">Hermetia illucens</name>
    <name type="common">Black soldier fly</name>
    <dbReference type="NCBI Taxonomy" id="343691"/>
    <lineage>
        <taxon>Eukaryota</taxon>
        <taxon>Metazoa</taxon>
        <taxon>Ecdysozoa</taxon>
        <taxon>Arthropoda</taxon>
        <taxon>Hexapoda</taxon>
        <taxon>Insecta</taxon>
        <taxon>Pterygota</taxon>
        <taxon>Neoptera</taxon>
        <taxon>Endopterygota</taxon>
        <taxon>Diptera</taxon>
        <taxon>Brachycera</taxon>
        <taxon>Stratiomyomorpha</taxon>
        <taxon>Stratiomyidae</taxon>
        <taxon>Hermetiinae</taxon>
        <taxon>Hermetia</taxon>
    </lineage>
</organism>
<gene>
    <name evidence="3" type="ORF">HERILL_LOCUS6521</name>
</gene>
<evidence type="ECO:0008006" key="5">
    <source>
        <dbReference type="Google" id="ProtNLM"/>
    </source>
</evidence>
<dbReference type="AlphaFoldDB" id="A0A7R8UP85"/>
<dbReference type="GO" id="GO:0005930">
    <property type="term" value="C:axoneme"/>
    <property type="evidence" value="ECO:0007669"/>
    <property type="project" value="TreeGrafter"/>
</dbReference>
<reference evidence="3 4" key="1">
    <citation type="submission" date="2020-11" db="EMBL/GenBank/DDBJ databases">
        <authorList>
            <person name="Wallbank WR R."/>
            <person name="Pardo Diaz C."/>
            <person name="Kozak K."/>
            <person name="Martin S."/>
            <person name="Jiggins C."/>
            <person name="Moest M."/>
            <person name="Warren A I."/>
            <person name="Generalovic N T."/>
            <person name="Byers J.R.P. K."/>
            <person name="Montejo-Kovacevich G."/>
            <person name="Yen C E."/>
        </authorList>
    </citation>
    <scope>NUCLEOTIDE SEQUENCE [LARGE SCALE GENOMIC DNA]</scope>
</reference>
<protein>
    <recommendedName>
        <fullName evidence="5">Bardet-Biedl syndrome 1</fullName>
    </recommendedName>
</protein>
<dbReference type="Proteomes" id="UP000594454">
    <property type="component" value="Chromosome 2"/>
</dbReference>
<dbReference type="InterPro" id="IPR032728">
    <property type="entry name" value="BBS1_N"/>
</dbReference>
<dbReference type="Pfam" id="PF23304">
    <property type="entry name" value="GAE_BBS1"/>
    <property type="match status" value="1"/>
</dbReference>
<dbReference type="GO" id="GO:0005813">
    <property type="term" value="C:centrosome"/>
    <property type="evidence" value="ECO:0007669"/>
    <property type="project" value="TreeGrafter"/>
</dbReference>
<dbReference type="GO" id="GO:0005113">
    <property type="term" value="F:patched binding"/>
    <property type="evidence" value="ECO:0007669"/>
    <property type="project" value="TreeGrafter"/>
</dbReference>
<dbReference type="PANTHER" id="PTHR20870:SF0">
    <property type="entry name" value="BARDET-BIEDL SYNDROME 1 PROTEIN"/>
    <property type="match status" value="1"/>
</dbReference>
<dbReference type="FunCoup" id="A0A7R8UP85">
    <property type="interactions" value="333"/>
</dbReference>
<name>A0A7R8UP85_HERIL</name>
<dbReference type="PANTHER" id="PTHR20870">
    <property type="entry name" value="BARDET-BIEDL SYNDROME 1 PROTEIN"/>
    <property type="match status" value="1"/>
</dbReference>
<sequence length="438" mass="48947">DFIKQHAEAKLERLANITAMTIINRTSSDSKPPSCLILATENGDIFMVDAQLFRVIYHAKLYSHEVTPILMSVSGLFDTDFNIVASTSEGYVYLLRKAWLEGHEILQTEYPIISLTLLPVDQTIIVATEEQELSCYSKKGKKLWTIELETNAKCTVPIYLPHLGITLVAVALGNQKVQFYSQTMLVDEMKVKDNVSAMIFGRLGQEDHVLSLVTVKGDLLVKILKRTAEFNQEIKPKTPDNQRMPRKQKKAPKFNVLAIKNKEKAIAVFNSNQAELLNFRLTVARAAVETLRSAESTIAGGLNSAELKLSAEVCGVGPEFRLFLTLENLSTEHEAPNLRVLLHADTDHYELPKPTAVLPILEAGMKMEIDFEVIAVLDPETHLPPPTLTEENSMVRVILFKTVTIKTSIRPVTAWNFSSSVISRYTINPHHYVIGPAI</sequence>